<feature type="domain" description="Helicase C-terminal" evidence="1">
    <location>
        <begin position="1"/>
        <end position="104"/>
    </location>
</feature>
<dbReference type="InterPro" id="IPR027417">
    <property type="entry name" value="P-loop_NTPase"/>
</dbReference>
<dbReference type="SMART" id="SM00490">
    <property type="entry name" value="HELICc"/>
    <property type="match status" value="1"/>
</dbReference>
<evidence type="ECO:0000313" key="2">
    <source>
        <dbReference type="EMBL" id="KAL0959065.1"/>
    </source>
</evidence>
<dbReference type="PROSITE" id="PS51194">
    <property type="entry name" value="HELICASE_CTER"/>
    <property type="match status" value="1"/>
</dbReference>
<dbReference type="Pfam" id="PF00271">
    <property type="entry name" value="Helicase_C"/>
    <property type="match status" value="1"/>
</dbReference>
<comment type="caution">
    <text evidence="2">The sequence shown here is derived from an EMBL/GenBank/DDBJ whole genome shotgun (WGS) entry which is preliminary data.</text>
</comment>
<name>A0ABR3JV52_9AGAR</name>
<dbReference type="Gene3D" id="3.40.50.300">
    <property type="entry name" value="P-loop containing nucleotide triphosphate hydrolases"/>
    <property type="match status" value="1"/>
</dbReference>
<dbReference type="SUPFAM" id="SSF52540">
    <property type="entry name" value="P-loop containing nucleoside triphosphate hydrolases"/>
    <property type="match status" value="1"/>
</dbReference>
<evidence type="ECO:0000313" key="3">
    <source>
        <dbReference type="Proteomes" id="UP001556367"/>
    </source>
</evidence>
<protein>
    <recommendedName>
        <fullName evidence="1">Helicase C-terminal domain-containing protein</fullName>
    </recommendedName>
</protein>
<evidence type="ECO:0000259" key="1">
    <source>
        <dbReference type="PROSITE" id="PS51194"/>
    </source>
</evidence>
<proteinExistence type="predicted"/>
<gene>
    <name evidence="2" type="ORF">HGRIS_014365</name>
</gene>
<dbReference type="Proteomes" id="UP001556367">
    <property type="component" value="Unassembled WGS sequence"/>
</dbReference>
<dbReference type="EMBL" id="JASNQZ010000003">
    <property type="protein sequence ID" value="KAL0959065.1"/>
    <property type="molecule type" value="Genomic_DNA"/>
</dbReference>
<reference evidence="3" key="1">
    <citation type="submission" date="2024-06" db="EMBL/GenBank/DDBJ databases">
        <title>Multi-omics analyses provide insights into the biosynthesis of the anticancer antibiotic pleurotin in Hohenbuehelia grisea.</title>
        <authorList>
            <person name="Weaver J.A."/>
            <person name="Alberti F."/>
        </authorList>
    </citation>
    <scope>NUCLEOTIDE SEQUENCE [LARGE SCALE GENOMIC DNA]</scope>
    <source>
        <strain evidence="3">T-177</strain>
    </source>
</reference>
<organism evidence="2 3">
    <name type="scientific">Hohenbuehelia grisea</name>
    <dbReference type="NCBI Taxonomy" id="104357"/>
    <lineage>
        <taxon>Eukaryota</taxon>
        <taxon>Fungi</taxon>
        <taxon>Dikarya</taxon>
        <taxon>Basidiomycota</taxon>
        <taxon>Agaricomycotina</taxon>
        <taxon>Agaricomycetes</taxon>
        <taxon>Agaricomycetidae</taxon>
        <taxon>Agaricales</taxon>
        <taxon>Pleurotineae</taxon>
        <taxon>Pleurotaceae</taxon>
        <taxon>Hohenbuehelia</taxon>
    </lineage>
</organism>
<keyword evidence="3" id="KW-1185">Reference proteome</keyword>
<sequence length="341" mass="39183">MPFYSLLSTQYRQTYIKAYREGTTRILIGTDTLTCGIDVSDIENGILMDLSATPERQTQQIGRVGRNGKPESADRERRLKMNPRQYHWFNSTQEHCSRSVSCEYYGDPFLAVDHCCIDCEPEDEDEKQVQRWIEILDQGLRRNMGPRTDGTHHALDKYLMEPAALRIIDRWSRRCWKDLRQGETLPYVVFFPTHLRERLCAKLHVVTTQQKLDELLDGWEYLTQYGPSLLELCKQLLLEFDGIWKERKDIVARANNEDDPAIPTTNVHTLKRQHEAAADANNNDASTSIQLESEQVTSPVFANPVSPADNSEAARPAKRVRLVVTSKFDGYSDDEQDSDGE</sequence>
<accession>A0ABR3JV52</accession>
<dbReference type="InterPro" id="IPR001650">
    <property type="entry name" value="Helicase_C-like"/>
</dbReference>